<protein>
    <submittedName>
        <fullName evidence="3">Uncharacterized protein</fullName>
    </submittedName>
</protein>
<gene>
    <name evidence="3" type="ORF">CR194_16235</name>
</gene>
<dbReference type="AlphaFoldDB" id="A0A323TA45"/>
<keyword evidence="1" id="KW-0802">TPR repeat</keyword>
<reference evidence="3 4" key="1">
    <citation type="submission" date="2017-10" db="EMBL/GenBank/DDBJ databases">
        <title>Bacillus sp. nov., a halophilic bacterium isolated from a Keqin Lake.</title>
        <authorList>
            <person name="Wang H."/>
        </authorList>
    </citation>
    <scope>NUCLEOTIDE SEQUENCE [LARGE SCALE GENOMIC DNA]</scope>
    <source>
        <strain evidence="3 4">KQ-12</strain>
    </source>
</reference>
<dbReference type="OrthoDB" id="2953146at2"/>
<dbReference type="RefSeq" id="WP_110610972.1">
    <property type="nucleotide sequence ID" value="NZ_PDOD01000004.1"/>
</dbReference>
<sequence>MNMEEHFINKTYFQTLVDESSLKYPVKALGTSYYHEQMNEGDDLSSIRFAQGEVYYHHKDMEAAIYKWGNVKGDHSPWAKKNIGDAYYDLGWLKEAEKTYTSIQTDSTTLSVEVALQLLALYSEQNQQDKALKYIEKALTINPDYPNVTDIARTFYEDRQDWSKAVDLAAKEAVRTESLNWFIILNEYVENGRTLDLSPTYFEKILLSLYEVNKQQFSIMVKSLWHSYQEGPSSLAWLKTMNDIFNRVNVSSEDDWKIIAQLHYDSYLQLMSGQYFISDLKTVLPGLVRNWLNLTTGPATLFPATASLAWDEFFPNTLDEGTLQKAERMIIHRAPSNEKTREMTDLLDTILIWAEVNEVSIEPKQSWLLSQIRQFNKKFLLIRGLDGKSSHSVMNVLLGEDLLTNDELTTFIQPGADRAEMNEISETGMHPVADMNELNKDAVVELSWPTSLLRDLNGTIIHAKSTKEAKLDSQNIADGILYVVEGGKSISDREYDHLKKWKERNKQTPVHFVINEMDREIQGAGLDRVLLELFPSAKQFIISSRSDGRKLQEFILAHFSFHPMKAEQLQPAKLLYLIRSSLTYLLQQRVTKEHDYKEDVSFNDEVRNKLKGLINHLEDSKSEKSTELMKSYQSLKEEMKKKVWDDIPPLLRATSEELDEESDFRKIHAELNEKMNRKIDNYLSGDLIPSFQAGLKAWLLSSRTEMSETQQYLNEMSDAFNKMYGDARMNLQCDFQVLEDWKRDLTRMINRAEVKDINIMNRLNPSQILLKSAGKLLGNMQSNKQVLYQQYQKYIKNDSFDHVAHDLIEQFFIEFDMFEKALKSDIIMAFDEPLDQVREFIDEAESEIVTAKEKLEVMKENPDSFYDPLKVFEVRYLQYEMMDEVSEKHTIKEY</sequence>
<comment type="caution">
    <text evidence="3">The sequence shown here is derived from an EMBL/GenBank/DDBJ whole genome shotgun (WGS) entry which is preliminary data.</text>
</comment>
<feature type="coiled-coil region" evidence="2">
    <location>
        <begin position="834"/>
        <end position="861"/>
    </location>
</feature>
<feature type="repeat" description="TPR" evidence="1">
    <location>
        <begin position="112"/>
        <end position="145"/>
    </location>
</feature>
<dbReference type="Pfam" id="PF13181">
    <property type="entry name" value="TPR_8"/>
    <property type="match status" value="1"/>
</dbReference>
<dbReference type="InterPro" id="IPR027417">
    <property type="entry name" value="P-loop_NTPase"/>
</dbReference>
<evidence type="ECO:0000256" key="2">
    <source>
        <dbReference type="SAM" id="Coils"/>
    </source>
</evidence>
<dbReference type="Gene3D" id="3.40.50.300">
    <property type="entry name" value="P-loop containing nucleotide triphosphate hydrolases"/>
    <property type="match status" value="1"/>
</dbReference>
<evidence type="ECO:0000256" key="1">
    <source>
        <dbReference type="PROSITE-ProRule" id="PRU00339"/>
    </source>
</evidence>
<dbReference type="SUPFAM" id="SSF48452">
    <property type="entry name" value="TPR-like"/>
    <property type="match status" value="1"/>
</dbReference>
<dbReference type="InterPro" id="IPR019734">
    <property type="entry name" value="TPR_rpt"/>
</dbReference>
<accession>A0A323TA45</accession>
<dbReference type="PROSITE" id="PS50005">
    <property type="entry name" value="TPR"/>
    <property type="match status" value="1"/>
</dbReference>
<keyword evidence="2" id="KW-0175">Coiled coil</keyword>
<dbReference type="InterPro" id="IPR011990">
    <property type="entry name" value="TPR-like_helical_dom_sf"/>
</dbReference>
<keyword evidence="4" id="KW-1185">Reference proteome</keyword>
<evidence type="ECO:0000313" key="4">
    <source>
        <dbReference type="Proteomes" id="UP000248214"/>
    </source>
</evidence>
<evidence type="ECO:0000313" key="3">
    <source>
        <dbReference type="EMBL" id="PYZ92378.1"/>
    </source>
</evidence>
<dbReference type="Proteomes" id="UP000248214">
    <property type="component" value="Unassembled WGS sequence"/>
</dbReference>
<dbReference type="EMBL" id="PDOD01000004">
    <property type="protein sequence ID" value="PYZ92378.1"/>
    <property type="molecule type" value="Genomic_DNA"/>
</dbReference>
<dbReference type="Gene3D" id="1.25.40.10">
    <property type="entry name" value="Tetratricopeptide repeat domain"/>
    <property type="match status" value="1"/>
</dbReference>
<organism evidence="3 4">
    <name type="scientific">Salipaludibacillus keqinensis</name>
    <dbReference type="NCBI Taxonomy" id="2045207"/>
    <lineage>
        <taxon>Bacteria</taxon>
        <taxon>Bacillati</taxon>
        <taxon>Bacillota</taxon>
        <taxon>Bacilli</taxon>
        <taxon>Bacillales</taxon>
        <taxon>Bacillaceae</taxon>
    </lineage>
</organism>
<name>A0A323TA45_9BACI</name>
<proteinExistence type="predicted"/>